<evidence type="ECO:0000313" key="2">
    <source>
        <dbReference type="EMBL" id="MYZ50267.1"/>
    </source>
</evidence>
<dbReference type="EMBL" id="SPKJ01000143">
    <property type="protein sequence ID" value="MYZ50267.1"/>
    <property type="molecule type" value="Genomic_DNA"/>
</dbReference>
<keyword evidence="3" id="KW-1185">Reference proteome</keyword>
<organism evidence="2 3">
    <name type="scientific">Propylenella binzhouense</name>
    <dbReference type="NCBI Taxonomy" id="2555902"/>
    <lineage>
        <taxon>Bacteria</taxon>
        <taxon>Pseudomonadati</taxon>
        <taxon>Pseudomonadota</taxon>
        <taxon>Alphaproteobacteria</taxon>
        <taxon>Hyphomicrobiales</taxon>
        <taxon>Propylenellaceae</taxon>
        <taxon>Propylenella</taxon>
    </lineage>
</organism>
<proteinExistence type="predicted"/>
<evidence type="ECO:0000259" key="1">
    <source>
        <dbReference type="PROSITE" id="PS51746"/>
    </source>
</evidence>
<dbReference type="InterPro" id="IPR036457">
    <property type="entry name" value="PPM-type-like_dom_sf"/>
</dbReference>
<dbReference type="InterPro" id="IPR015655">
    <property type="entry name" value="PP2C"/>
</dbReference>
<sequence>MTTGTFRFDSWGVTDRGCARELNEDRFIMEPAIGVWAVADGMGGHDAGEVASSAIVEQLATIGLPTSAPDLRARFEDRLLRANRQIQDFSRQRNGAIVGSTVVALIAYEGQYACIWSGDSRIYLVRGGRITQLSSDHTEVQELLNRGLIDAEQARTWPRRNVITRAIGIASDISFDIEQGQILPDDTFVLCSDGLTAHVSTEEILQSVEKNPPRAACEDLLARTLARGGSDNVTIIVVHCEEGSGTLPVVGSGRMPSAISS</sequence>
<evidence type="ECO:0000313" key="3">
    <source>
        <dbReference type="Proteomes" id="UP000773614"/>
    </source>
</evidence>
<dbReference type="Gene3D" id="3.60.40.10">
    <property type="entry name" value="PPM-type phosphatase domain"/>
    <property type="match status" value="1"/>
</dbReference>
<gene>
    <name evidence="2" type="ORF">E4O86_21390</name>
</gene>
<comment type="caution">
    <text evidence="2">The sequence shown here is derived from an EMBL/GenBank/DDBJ whole genome shotgun (WGS) entry which is preliminary data.</text>
</comment>
<protein>
    <submittedName>
        <fullName evidence="2">Serine/threonine-protein phosphatase</fullName>
    </submittedName>
</protein>
<dbReference type="SUPFAM" id="SSF81606">
    <property type="entry name" value="PP2C-like"/>
    <property type="match status" value="1"/>
</dbReference>
<dbReference type="Pfam" id="PF13672">
    <property type="entry name" value="PP2C_2"/>
    <property type="match status" value="1"/>
</dbReference>
<dbReference type="InterPro" id="IPR001932">
    <property type="entry name" value="PPM-type_phosphatase-like_dom"/>
</dbReference>
<dbReference type="RefSeq" id="WP_161142591.1">
    <property type="nucleotide sequence ID" value="NZ_SPKJ01000143.1"/>
</dbReference>
<dbReference type="PANTHER" id="PTHR47992">
    <property type="entry name" value="PROTEIN PHOSPHATASE"/>
    <property type="match status" value="1"/>
</dbReference>
<dbReference type="GO" id="GO:0004722">
    <property type="term" value="F:protein serine/threonine phosphatase activity"/>
    <property type="evidence" value="ECO:0007669"/>
    <property type="project" value="InterPro"/>
</dbReference>
<accession>A0A964T9B8</accession>
<dbReference type="AlphaFoldDB" id="A0A964T9B8"/>
<reference evidence="2" key="1">
    <citation type="submission" date="2019-03" db="EMBL/GenBank/DDBJ databases">
        <title>Afifella sp. nov., isolated from activated sludge.</title>
        <authorList>
            <person name="Li Q."/>
            <person name="Liu Y."/>
        </authorList>
    </citation>
    <scope>NUCLEOTIDE SEQUENCE</scope>
    <source>
        <strain evidence="2">L72</strain>
    </source>
</reference>
<name>A0A964T9B8_9HYPH</name>
<dbReference type="SMART" id="SM00331">
    <property type="entry name" value="PP2C_SIG"/>
    <property type="match status" value="1"/>
</dbReference>
<dbReference type="CDD" id="cd00143">
    <property type="entry name" value="PP2Cc"/>
    <property type="match status" value="1"/>
</dbReference>
<dbReference type="SMART" id="SM00332">
    <property type="entry name" value="PP2Cc"/>
    <property type="match status" value="1"/>
</dbReference>
<dbReference type="OrthoDB" id="9801841at2"/>
<feature type="domain" description="PPM-type phosphatase" evidence="1">
    <location>
        <begin position="10"/>
        <end position="240"/>
    </location>
</feature>
<dbReference type="PROSITE" id="PS51746">
    <property type="entry name" value="PPM_2"/>
    <property type="match status" value="1"/>
</dbReference>
<dbReference type="Proteomes" id="UP000773614">
    <property type="component" value="Unassembled WGS sequence"/>
</dbReference>